<name>A0ABV2VUV9_9ACTN</name>
<dbReference type="InterPro" id="IPR054470">
    <property type="entry name" value="FIMAH_dom"/>
</dbReference>
<dbReference type="InterPro" id="IPR036237">
    <property type="entry name" value="Xyl_isomerase-like_sf"/>
</dbReference>
<dbReference type="InterPro" id="IPR013022">
    <property type="entry name" value="Xyl_isomerase-like_TIM-brl"/>
</dbReference>
<dbReference type="InterPro" id="IPR050312">
    <property type="entry name" value="IolE/XylAMocC-like"/>
</dbReference>
<dbReference type="SUPFAM" id="SSF51658">
    <property type="entry name" value="Xylose isomerase-like"/>
    <property type="match status" value="1"/>
</dbReference>
<proteinExistence type="predicted"/>
<feature type="signal peptide" evidence="1">
    <location>
        <begin position="1"/>
        <end position="21"/>
    </location>
</feature>
<reference evidence="4 5" key="1">
    <citation type="submission" date="2024-06" db="EMBL/GenBank/DDBJ databases">
        <title>The Natural Products Discovery Center: Release of the First 8490 Sequenced Strains for Exploring Actinobacteria Biosynthetic Diversity.</title>
        <authorList>
            <person name="Kalkreuter E."/>
            <person name="Kautsar S.A."/>
            <person name="Yang D."/>
            <person name="Bader C.D."/>
            <person name="Teijaro C.N."/>
            <person name="Fluegel L."/>
            <person name="Davis C.M."/>
            <person name="Simpson J.R."/>
            <person name="Lauterbach L."/>
            <person name="Steele A.D."/>
            <person name="Gui C."/>
            <person name="Meng S."/>
            <person name="Li G."/>
            <person name="Viehrig K."/>
            <person name="Ye F."/>
            <person name="Su P."/>
            <person name="Kiefer A.F."/>
            <person name="Nichols A."/>
            <person name="Cepeda A.J."/>
            <person name="Yan W."/>
            <person name="Fan B."/>
            <person name="Jiang Y."/>
            <person name="Adhikari A."/>
            <person name="Zheng C.-J."/>
            <person name="Schuster L."/>
            <person name="Cowan T.M."/>
            <person name="Smanski M.J."/>
            <person name="Chevrette M.G."/>
            <person name="De Carvalho L.P.S."/>
            <person name="Shen B."/>
        </authorList>
    </citation>
    <scope>NUCLEOTIDE SEQUENCE [LARGE SCALE GENOMIC DNA]</scope>
    <source>
        <strain evidence="4 5">NPDC006286</strain>
    </source>
</reference>
<keyword evidence="4" id="KW-0413">Isomerase</keyword>
<protein>
    <submittedName>
        <fullName evidence="4">Sugar phosphate isomerase/epimerase family protein</fullName>
    </submittedName>
</protein>
<evidence type="ECO:0000259" key="3">
    <source>
        <dbReference type="Pfam" id="PF22888"/>
    </source>
</evidence>
<dbReference type="Pfam" id="PF22888">
    <property type="entry name" value="FIMAH"/>
    <property type="match status" value="1"/>
</dbReference>
<gene>
    <name evidence="4" type="ORF">ABZ071_32765</name>
</gene>
<organism evidence="4 5">
    <name type="scientific">Micromonospora fulviviridis</name>
    <dbReference type="NCBI Taxonomy" id="47860"/>
    <lineage>
        <taxon>Bacteria</taxon>
        <taxon>Bacillati</taxon>
        <taxon>Actinomycetota</taxon>
        <taxon>Actinomycetes</taxon>
        <taxon>Micromonosporales</taxon>
        <taxon>Micromonosporaceae</taxon>
        <taxon>Micromonospora</taxon>
    </lineage>
</organism>
<sequence>MLAAVLAVTALAVPSAGAASADDRRPEQGRYYTGDFKISLNLYSFNVNMQAWLKNRKTAPPIDTLQAIRFAKEAGFDAVDVTAYYIPGFDFYEMPTKPRDEIMDYARQIRSLCEEVDIEISGTGASNDFASADPARRALDLERVKFWIDVAAEMGAPVMRVFSGVVPEDIDHLGWAGVAQQRVVPALQELADYGAARGVDLGLQNHGDMTATAEQTIQIMQWVNRPNIGIIDDTGYFRPFGSTTGLGYNWYGDIAKVLPYTNNFQLKKKPAGAETDELMDLERVFTDLRLSSYRGYIPLELLWVRGEPGYPRDLDEPPFTQIEQFFTQVKNAMHATRTRPFDAVHTALHALRRTGDLQEPAYALLTSTTQQAEHQFGSGHARQSIKSLEDFLSRLDSAASHGQATPNAQQELGRRVTALHDSFVDVFA</sequence>
<feature type="chain" id="PRO_5046514620" evidence="1">
    <location>
        <begin position="22"/>
        <end position="428"/>
    </location>
</feature>
<feature type="domain" description="FIMAH" evidence="3">
    <location>
        <begin position="342"/>
        <end position="419"/>
    </location>
</feature>
<evidence type="ECO:0000313" key="5">
    <source>
        <dbReference type="Proteomes" id="UP001550348"/>
    </source>
</evidence>
<dbReference type="PANTHER" id="PTHR12110">
    <property type="entry name" value="HYDROXYPYRUVATE ISOMERASE"/>
    <property type="match status" value="1"/>
</dbReference>
<feature type="domain" description="Xylose isomerase-like TIM barrel" evidence="2">
    <location>
        <begin position="69"/>
        <end position="304"/>
    </location>
</feature>
<dbReference type="Gene3D" id="3.20.20.150">
    <property type="entry name" value="Divalent-metal-dependent TIM barrel enzymes"/>
    <property type="match status" value="1"/>
</dbReference>
<evidence type="ECO:0000313" key="4">
    <source>
        <dbReference type="EMBL" id="MEU0156570.1"/>
    </source>
</evidence>
<dbReference type="Proteomes" id="UP001550348">
    <property type="component" value="Unassembled WGS sequence"/>
</dbReference>
<dbReference type="EMBL" id="JBEXRX010000202">
    <property type="protein sequence ID" value="MEU0156570.1"/>
    <property type="molecule type" value="Genomic_DNA"/>
</dbReference>
<dbReference type="GO" id="GO:0016853">
    <property type="term" value="F:isomerase activity"/>
    <property type="evidence" value="ECO:0007669"/>
    <property type="project" value="UniProtKB-KW"/>
</dbReference>
<comment type="caution">
    <text evidence="4">The sequence shown here is derived from an EMBL/GenBank/DDBJ whole genome shotgun (WGS) entry which is preliminary data.</text>
</comment>
<keyword evidence="1" id="KW-0732">Signal</keyword>
<dbReference type="RefSeq" id="WP_355668074.1">
    <property type="nucleotide sequence ID" value="NZ_JBEXRX010000202.1"/>
</dbReference>
<evidence type="ECO:0000259" key="2">
    <source>
        <dbReference type="Pfam" id="PF01261"/>
    </source>
</evidence>
<keyword evidence="5" id="KW-1185">Reference proteome</keyword>
<dbReference type="PANTHER" id="PTHR12110:SF53">
    <property type="entry name" value="BLR5974 PROTEIN"/>
    <property type="match status" value="1"/>
</dbReference>
<evidence type="ECO:0000256" key="1">
    <source>
        <dbReference type="SAM" id="SignalP"/>
    </source>
</evidence>
<accession>A0ABV2VUV9</accession>
<dbReference type="Pfam" id="PF01261">
    <property type="entry name" value="AP_endonuc_2"/>
    <property type="match status" value="1"/>
</dbReference>